<name>X0Y0K4_9ZZZZ</name>
<feature type="non-terminal residue" evidence="1">
    <location>
        <position position="1"/>
    </location>
</feature>
<gene>
    <name evidence="1" type="ORF">S01H1_62790</name>
</gene>
<sequence length="252" mass="26439">DDLFNGENTLVNFIPSQAFYSIDSNPFIARISTTKQFGVTNTNSTRLTNSSANSKDISINQAAAAPGTVTVGDTVTGGTIVPGTIVTDMSNAPSIIEVNKEQTLVAGTRLNFHKGSPIRSLQNLAVFETDPVLSELDIFWETSSSGLITDLNQAIIDDSAASASIAGFNDDNFTEAIVPGFSAAGGVNPLLGVGNFTLQNQASVDYLYGTGTNQGILTLVSVFDLNLQDRSDEFVLNDNNTAGVVGVYSVGV</sequence>
<evidence type="ECO:0000313" key="1">
    <source>
        <dbReference type="EMBL" id="GAG30441.1"/>
    </source>
</evidence>
<accession>X0Y0K4</accession>
<protein>
    <submittedName>
        <fullName evidence="1">Uncharacterized protein</fullName>
    </submittedName>
</protein>
<dbReference type="AlphaFoldDB" id="X0Y0K4"/>
<organism evidence="1">
    <name type="scientific">marine sediment metagenome</name>
    <dbReference type="NCBI Taxonomy" id="412755"/>
    <lineage>
        <taxon>unclassified sequences</taxon>
        <taxon>metagenomes</taxon>
        <taxon>ecological metagenomes</taxon>
    </lineage>
</organism>
<reference evidence="1" key="1">
    <citation type="journal article" date="2014" name="Front. Microbiol.">
        <title>High frequency of phylogenetically diverse reductive dehalogenase-homologous genes in deep subseafloor sedimentary metagenomes.</title>
        <authorList>
            <person name="Kawai M."/>
            <person name="Futagami T."/>
            <person name="Toyoda A."/>
            <person name="Takaki Y."/>
            <person name="Nishi S."/>
            <person name="Hori S."/>
            <person name="Arai W."/>
            <person name="Tsubouchi T."/>
            <person name="Morono Y."/>
            <person name="Uchiyama I."/>
            <person name="Ito T."/>
            <person name="Fujiyama A."/>
            <person name="Inagaki F."/>
            <person name="Takami H."/>
        </authorList>
    </citation>
    <scope>NUCLEOTIDE SEQUENCE</scope>
    <source>
        <strain evidence="1">Expedition CK06-06</strain>
    </source>
</reference>
<dbReference type="EMBL" id="BARS01041269">
    <property type="protein sequence ID" value="GAG30441.1"/>
    <property type="molecule type" value="Genomic_DNA"/>
</dbReference>
<feature type="non-terminal residue" evidence="1">
    <location>
        <position position="252"/>
    </location>
</feature>
<proteinExistence type="predicted"/>
<comment type="caution">
    <text evidence="1">The sequence shown here is derived from an EMBL/GenBank/DDBJ whole genome shotgun (WGS) entry which is preliminary data.</text>
</comment>